<feature type="region of interest" description="Disordered" evidence="3">
    <location>
        <begin position="343"/>
        <end position="370"/>
    </location>
</feature>
<feature type="domain" description="Cas10/Cmr2 second palm" evidence="5">
    <location>
        <begin position="371"/>
        <end position="434"/>
    </location>
</feature>
<evidence type="ECO:0000313" key="6">
    <source>
        <dbReference type="EMBL" id="MBE9118737.1"/>
    </source>
</evidence>
<evidence type="ECO:0000256" key="1">
    <source>
        <dbReference type="ARBA" id="ARBA00022741"/>
    </source>
</evidence>
<evidence type="ECO:0000256" key="2">
    <source>
        <dbReference type="ARBA" id="ARBA00023118"/>
    </source>
</evidence>
<name>A0A8J7E2C2_9CYAN</name>
<keyword evidence="7" id="KW-1185">Reference proteome</keyword>
<gene>
    <name evidence="6" type="ORF">IQ249_22870</name>
</gene>
<dbReference type="RefSeq" id="WP_194031830.1">
    <property type="nucleotide sequence ID" value="NZ_JADEWZ010000058.1"/>
</dbReference>
<dbReference type="Gene3D" id="3.30.70.2220">
    <property type="entry name" value="CRISPR-Cas system, Cmr2 subunit, D1 domain, cysteine cluster"/>
    <property type="match status" value="1"/>
</dbReference>
<comment type="caution">
    <text evidence="6">The sequence shown here is derived from an EMBL/GenBank/DDBJ whole genome shotgun (WGS) entry which is preliminary data.</text>
</comment>
<dbReference type="InterPro" id="IPR024615">
    <property type="entry name" value="CRISPR-assoc_Cmr2_N"/>
</dbReference>
<protein>
    <recommendedName>
        <fullName evidence="8">CRISPR-associated protein Cmr2 N-terminal domain-containing protein</fullName>
    </recommendedName>
</protein>
<evidence type="ECO:0000313" key="7">
    <source>
        <dbReference type="Proteomes" id="UP000654482"/>
    </source>
</evidence>
<feature type="compositionally biased region" description="Basic residues" evidence="3">
    <location>
        <begin position="343"/>
        <end position="354"/>
    </location>
</feature>
<dbReference type="Pfam" id="PF22335">
    <property type="entry name" value="Cas10-Cmr2_palm2"/>
    <property type="match status" value="1"/>
</dbReference>
<dbReference type="Pfam" id="PF12469">
    <property type="entry name" value="Cmr2_N"/>
    <property type="match status" value="1"/>
</dbReference>
<evidence type="ECO:0000259" key="4">
    <source>
        <dbReference type="Pfam" id="PF12469"/>
    </source>
</evidence>
<dbReference type="GO" id="GO:0051607">
    <property type="term" value="P:defense response to virus"/>
    <property type="evidence" value="ECO:0007669"/>
    <property type="project" value="UniProtKB-KW"/>
</dbReference>
<sequence length="730" mass="84768">MTENTVYTAITFSPVQGFIEKSRKLRDLYGSSFLLSYLAKAICEAARRHFNVLEVDPPPDLDPVISPALISVTQGTPNQIVIRGKFPEDEVQKAFGDAWKNVLNICQNWVEDICQEWIDSHYQRWVEIGIWEEKKSLKKELPWSNDWVLWRNYAWEVFWATGSTVTEAREALNEVKRSRAWTGVNWIGESSTLSGADGVAYPGMGLWAEKRKNLPIGFDKTKWNVKIKQDEIKDFYSFLSQKLGEQFIGFIASQTDSKSEVYQQLLKRYGKGFIKFAQRFHQLPQEEREQFHKEYGEPIVALNEELSIPELVKRLVTLEAVATRISINLKEVPATYRDLNRLQAKKKNKNNKKNGKSEQQAEPDNRWTGWFQGDGDKAGDYLQSLKDQGKDEAEELHKFSDAMMNWGEKHLKRSLPSDRGKIIYAGGDDFLGVFYRTPPDRKFLKPLVEYLQRQLQNTISASDSSTLERVADRGLHKDIKLSDELRQALTNWLKYHRTDSRLTKDLTHAGLTLEEAITLFQQPILTTEECLQWFYQFKHDCTDRMDTWRHHQQPITVSVGFVWAAPGVPQRDVLQHCREAEKSAKNSGRDRVCLRILFNSGNHLEWVCPWWLLQRILEGYRDRDGGKNWTHIYNDIAILESRHAFKGQHQVTLELFKLYFDRENSENKENRINIDDSQVLWNDKDKKQTGILGEKENYVKNGQLNQAEVDCALNNWIINLAKVGFHLCNS</sequence>
<proteinExistence type="predicted"/>
<dbReference type="InterPro" id="IPR038242">
    <property type="entry name" value="Cmr2_N"/>
</dbReference>
<feature type="domain" description="CRISPR-associated protein Cmr2 N-terminal" evidence="4">
    <location>
        <begin position="8"/>
        <end position="52"/>
    </location>
</feature>
<keyword evidence="2" id="KW-0051">Antiviral defense</keyword>
<dbReference type="Gene3D" id="3.30.70.270">
    <property type="match status" value="1"/>
</dbReference>
<organism evidence="6 7">
    <name type="scientific">Lusitaniella coriacea LEGE 07157</name>
    <dbReference type="NCBI Taxonomy" id="945747"/>
    <lineage>
        <taxon>Bacteria</taxon>
        <taxon>Bacillati</taxon>
        <taxon>Cyanobacteriota</taxon>
        <taxon>Cyanophyceae</taxon>
        <taxon>Spirulinales</taxon>
        <taxon>Lusitaniellaceae</taxon>
        <taxon>Lusitaniella</taxon>
    </lineage>
</organism>
<evidence type="ECO:0000256" key="3">
    <source>
        <dbReference type="SAM" id="MobiDB-lite"/>
    </source>
</evidence>
<dbReference type="InterPro" id="IPR054767">
    <property type="entry name" value="Cas10-Cmr2_palm2"/>
</dbReference>
<keyword evidence="1" id="KW-0547">Nucleotide-binding</keyword>
<dbReference type="InterPro" id="IPR043128">
    <property type="entry name" value="Rev_trsase/Diguanyl_cyclase"/>
</dbReference>
<reference evidence="6" key="1">
    <citation type="submission" date="2020-10" db="EMBL/GenBank/DDBJ databases">
        <authorList>
            <person name="Castelo-Branco R."/>
            <person name="Eusebio N."/>
            <person name="Adriana R."/>
            <person name="Vieira A."/>
            <person name="Brugerolle De Fraissinette N."/>
            <person name="Rezende De Castro R."/>
            <person name="Schneider M.P."/>
            <person name="Vasconcelos V."/>
            <person name="Leao P.N."/>
        </authorList>
    </citation>
    <scope>NUCLEOTIDE SEQUENCE</scope>
    <source>
        <strain evidence="6">LEGE 07157</strain>
    </source>
</reference>
<evidence type="ECO:0000259" key="5">
    <source>
        <dbReference type="Pfam" id="PF22335"/>
    </source>
</evidence>
<dbReference type="GO" id="GO:0000166">
    <property type="term" value="F:nucleotide binding"/>
    <property type="evidence" value="ECO:0007669"/>
    <property type="project" value="UniProtKB-KW"/>
</dbReference>
<dbReference type="Proteomes" id="UP000654482">
    <property type="component" value="Unassembled WGS sequence"/>
</dbReference>
<accession>A0A8J7E2C2</accession>
<dbReference type="EMBL" id="JADEWZ010000058">
    <property type="protein sequence ID" value="MBE9118737.1"/>
    <property type="molecule type" value="Genomic_DNA"/>
</dbReference>
<evidence type="ECO:0008006" key="8">
    <source>
        <dbReference type="Google" id="ProtNLM"/>
    </source>
</evidence>
<dbReference type="AlphaFoldDB" id="A0A8J7E2C2"/>